<protein>
    <submittedName>
        <fullName evidence="1">Uncharacterized protein</fullName>
    </submittedName>
</protein>
<name>A0AA88Y312_PINIB</name>
<keyword evidence="2" id="KW-1185">Reference proteome</keyword>
<sequence length="135" mass="16078">MAASDISEVVDLSGLSDDEINEVHYDSRCYFEIKEAKRRINHIRYTYYIHYRVCFCGTYENPPEEIRWSDLKLGREDGVVVHGLEDCCISSVPYRTRSNEWEWSLEEICSCNTRQTKEDKDVNEEKYLKKDQLYD</sequence>
<dbReference type="EMBL" id="VSWD01000008">
    <property type="protein sequence ID" value="KAK3095007.1"/>
    <property type="molecule type" value="Genomic_DNA"/>
</dbReference>
<reference evidence="1" key="1">
    <citation type="submission" date="2019-08" db="EMBL/GenBank/DDBJ databases">
        <title>The improved chromosome-level genome for the pearl oyster Pinctada fucata martensii using PacBio sequencing and Hi-C.</title>
        <authorList>
            <person name="Zheng Z."/>
        </authorList>
    </citation>
    <scope>NUCLEOTIDE SEQUENCE</scope>
    <source>
        <strain evidence="1">ZZ-2019</strain>
        <tissue evidence="1">Adductor muscle</tissue>
    </source>
</reference>
<organism evidence="1 2">
    <name type="scientific">Pinctada imbricata</name>
    <name type="common">Atlantic pearl-oyster</name>
    <name type="synonym">Pinctada martensii</name>
    <dbReference type="NCBI Taxonomy" id="66713"/>
    <lineage>
        <taxon>Eukaryota</taxon>
        <taxon>Metazoa</taxon>
        <taxon>Spiralia</taxon>
        <taxon>Lophotrochozoa</taxon>
        <taxon>Mollusca</taxon>
        <taxon>Bivalvia</taxon>
        <taxon>Autobranchia</taxon>
        <taxon>Pteriomorphia</taxon>
        <taxon>Pterioida</taxon>
        <taxon>Pterioidea</taxon>
        <taxon>Pteriidae</taxon>
        <taxon>Pinctada</taxon>
    </lineage>
</organism>
<evidence type="ECO:0000313" key="2">
    <source>
        <dbReference type="Proteomes" id="UP001186944"/>
    </source>
</evidence>
<dbReference type="Proteomes" id="UP001186944">
    <property type="component" value="Unassembled WGS sequence"/>
</dbReference>
<comment type="caution">
    <text evidence="1">The sequence shown here is derived from an EMBL/GenBank/DDBJ whole genome shotgun (WGS) entry which is preliminary data.</text>
</comment>
<gene>
    <name evidence="1" type="ORF">FSP39_009106</name>
</gene>
<accession>A0AA88Y312</accession>
<evidence type="ECO:0000313" key="1">
    <source>
        <dbReference type="EMBL" id="KAK3095007.1"/>
    </source>
</evidence>
<proteinExistence type="predicted"/>
<dbReference type="AlphaFoldDB" id="A0AA88Y312"/>